<dbReference type="GO" id="GO:0110153">
    <property type="term" value="F:RNA NAD-cap (NMN-forming) hydrolase activity"/>
    <property type="evidence" value="ECO:0007669"/>
    <property type="project" value="RHEA"/>
</dbReference>
<name>A0A4R6A0F4_9RHOB</name>
<dbReference type="GO" id="GO:0019677">
    <property type="term" value="P:NAD+ catabolic process"/>
    <property type="evidence" value="ECO:0007669"/>
    <property type="project" value="TreeGrafter"/>
</dbReference>
<dbReference type="PROSITE" id="PS51462">
    <property type="entry name" value="NUDIX"/>
    <property type="match status" value="1"/>
</dbReference>
<dbReference type="NCBIfam" id="NF001299">
    <property type="entry name" value="PRK00241.1"/>
    <property type="match status" value="1"/>
</dbReference>
<dbReference type="InterPro" id="IPR015797">
    <property type="entry name" value="NUDIX_hydrolase-like_dom_sf"/>
</dbReference>
<evidence type="ECO:0000256" key="4">
    <source>
        <dbReference type="ARBA" id="ARBA00012381"/>
    </source>
</evidence>
<proteinExistence type="inferred from homology"/>
<dbReference type="GO" id="GO:0005829">
    <property type="term" value="C:cytosol"/>
    <property type="evidence" value="ECO:0007669"/>
    <property type="project" value="TreeGrafter"/>
</dbReference>
<keyword evidence="13" id="KW-1185">Reference proteome</keyword>
<dbReference type="Pfam" id="PF09297">
    <property type="entry name" value="Zn_ribbon_NUD"/>
    <property type="match status" value="1"/>
</dbReference>
<evidence type="ECO:0000256" key="3">
    <source>
        <dbReference type="ARBA" id="ARBA00009595"/>
    </source>
</evidence>
<dbReference type="RefSeq" id="WP_133397813.1">
    <property type="nucleotide sequence ID" value="NZ_SNAA01000019.1"/>
</dbReference>
<sequence>MRLAETVTFGTSDLDRAAHLRARVADLHASGAGRVLALWRGRPLVARGAGGEERLVLLARGTPALPDCAAWLFLGLDGGEPRFAADLSDWTPDALPGTLADFADPSEVRHPDLPDTARFVEMRAILTLLPRRDAELAVMARGLLEWHRTHRFCASCGRPSDPVDAGWKRLCPDCGRHHFPRTDPVVIMLVTHGNSVLLGRAPQWPEGMFSLPAGFVEPGETVEAAVRRETLEETGIHVGAVSYLSSQPWPYPASLMIGCRGAARSRELRIDPAELDDARWFSREAVMDSLAGIDSRVRPARPGAIAHFILRQWLADRLD</sequence>
<dbReference type="Proteomes" id="UP000295701">
    <property type="component" value="Unassembled WGS sequence"/>
</dbReference>
<dbReference type="GO" id="GO:0006742">
    <property type="term" value="P:NADP+ catabolic process"/>
    <property type="evidence" value="ECO:0007669"/>
    <property type="project" value="TreeGrafter"/>
</dbReference>
<evidence type="ECO:0000256" key="8">
    <source>
        <dbReference type="ARBA" id="ARBA00023027"/>
    </source>
</evidence>
<reference evidence="12 13" key="1">
    <citation type="submission" date="2019-03" db="EMBL/GenBank/DDBJ databases">
        <title>Primorskyibacter sp. SS33 isolated from sediments.</title>
        <authorList>
            <person name="Xunke S."/>
        </authorList>
    </citation>
    <scope>NUCLEOTIDE SEQUENCE [LARGE SCALE GENOMIC DNA]</scope>
    <source>
        <strain evidence="12 13">SS33</strain>
    </source>
</reference>
<keyword evidence="7" id="KW-0460">Magnesium</keyword>
<dbReference type="AlphaFoldDB" id="A0A4R6A0F4"/>
<evidence type="ECO:0000256" key="10">
    <source>
        <dbReference type="RuleBase" id="RU003476"/>
    </source>
</evidence>
<dbReference type="InterPro" id="IPR015376">
    <property type="entry name" value="Znr_NADH_PPase"/>
</dbReference>
<dbReference type="PANTHER" id="PTHR42904:SF6">
    <property type="entry name" value="NAD-CAPPED RNA HYDROLASE NUDT12"/>
    <property type="match status" value="1"/>
</dbReference>
<comment type="similarity">
    <text evidence="3">Belongs to the Nudix hydrolase family. NudC subfamily.</text>
</comment>
<evidence type="ECO:0000256" key="5">
    <source>
        <dbReference type="ARBA" id="ARBA00022723"/>
    </source>
</evidence>
<organism evidence="12 13">
    <name type="scientific">Palleronia sediminis</name>
    <dbReference type="NCBI Taxonomy" id="2547833"/>
    <lineage>
        <taxon>Bacteria</taxon>
        <taxon>Pseudomonadati</taxon>
        <taxon>Pseudomonadota</taxon>
        <taxon>Alphaproteobacteria</taxon>
        <taxon>Rhodobacterales</taxon>
        <taxon>Roseobacteraceae</taxon>
        <taxon>Palleronia</taxon>
    </lineage>
</organism>
<dbReference type="InterPro" id="IPR015375">
    <property type="entry name" value="NADH_PPase-like_N"/>
</dbReference>
<comment type="catalytic activity">
    <reaction evidence="9">
        <text>a 5'-end NAD(+)-phospho-ribonucleoside in mRNA + H2O = a 5'-end phospho-adenosine-phospho-ribonucleoside in mRNA + beta-nicotinamide D-ribonucleotide + 2 H(+)</text>
        <dbReference type="Rhea" id="RHEA:60876"/>
        <dbReference type="Rhea" id="RHEA-COMP:15698"/>
        <dbReference type="Rhea" id="RHEA-COMP:15719"/>
        <dbReference type="ChEBI" id="CHEBI:14649"/>
        <dbReference type="ChEBI" id="CHEBI:15377"/>
        <dbReference type="ChEBI" id="CHEBI:15378"/>
        <dbReference type="ChEBI" id="CHEBI:144029"/>
        <dbReference type="ChEBI" id="CHEBI:144051"/>
    </reaction>
    <physiologicalReaction direction="left-to-right" evidence="9">
        <dbReference type="Rhea" id="RHEA:60877"/>
    </physiologicalReaction>
</comment>
<comment type="caution">
    <text evidence="12">The sequence shown here is derived from an EMBL/GenBank/DDBJ whole genome shotgun (WGS) entry which is preliminary data.</text>
</comment>
<evidence type="ECO:0000259" key="11">
    <source>
        <dbReference type="PROSITE" id="PS51462"/>
    </source>
</evidence>
<keyword evidence="5" id="KW-0479">Metal-binding</keyword>
<evidence type="ECO:0000256" key="2">
    <source>
        <dbReference type="ARBA" id="ARBA00001947"/>
    </source>
</evidence>
<evidence type="ECO:0000313" key="12">
    <source>
        <dbReference type="EMBL" id="TDL76032.1"/>
    </source>
</evidence>
<dbReference type="GO" id="GO:0046872">
    <property type="term" value="F:metal ion binding"/>
    <property type="evidence" value="ECO:0007669"/>
    <property type="project" value="UniProtKB-KW"/>
</dbReference>
<dbReference type="InterPro" id="IPR049734">
    <property type="entry name" value="NudC-like_C"/>
</dbReference>
<evidence type="ECO:0000313" key="13">
    <source>
        <dbReference type="Proteomes" id="UP000295701"/>
    </source>
</evidence>
<dbReference type="EC" id="3.6.1.22" evidence="4"/>
<dbReference type="InterPro" id="IPR050241">
    <property type="entry name" value="NAD-cap_RNA_hydrolase_NudC"/>
</dbReference>
<dbReference type="EMBL" id="SNAA01000019">
    <property type="protein sequence ID" value="TDL76032.1"/>
    <property type="molecule type" value="Genomic_DNA"/>
</dbReference>
<comment type="cofactor">
    <cofactor evidence="1">
        <name>Mg(2+)</name>
        <dbReference type="ChEBI" id="CHEBI:18420"/>
    </cofactor>
</comment>
<evidence type="ECO:0000256" key="7">
    <source>
        <dbReference type="ARBA" id="ARBA00022842"/>
    </source>
</evidence>
<accession>A0A4R6A0F4</accession>
<dbReference type="InterPro" id="IPR000086">
    <property type="entry name" value="NUDIX_hydrolase_dom"/>
</dbReference>
<evidence type="ECO:0000256" key="9">
    <source>
        <dbReference type="ARBA" id="ARBA00023679"/>
    </source>
</evidence>
<dbReference type="PANTHER" id="PTHR42904">
    <property type="entry name" value="NUDIX HYDROLASE, NUDC SUBFAMILY"/>
    <property type="match status" value="1"/>
</dbReference>
<dbReference type="Pfam" id="PF00293">
    <property type="entry name" value="NUDIX"/>
    <property type="match status" value="1"/>
</dbReference>
<dbReference type="OrthoDB" id="9791656at2"/>
<dbReference type="SUPFAM" id="SSF55811">
    <property type="entry name" value="Nudix"/>
    <property type="match status" value="1"/>
</dbReference>
<dbReference type="Pfam" id="PF09296">
    <property type="entry name" value="NUDIX-like"/>
    <property type="match status" value="1"/>
</dbReference>
<comment type="cofactor">
    <cofactor evidence="2">
        <name>Zn(2+)</name>
        <dbReference type="ChEBI" id="CHEBI:29105"/>
    </cofactor>
</comment>
<keyword evidence="6 10" id="KW-0378">Hydrolase</keyword>
<dbReference type="InterPro" id="IPR020084">
    <property type="entry name" value="NUDIX_hydrolase_CS"/>
</dbReference>
<evidence type="ECO:0000256" key="1">
    <source>
        <dbReference type="ARBA" id="ARBA00001946"/>
    </source>
</evidence>
<protein>
    <recommendedName>
        <fullName evidence="4">NAD(+) diphosphatase</fullName>
        <ecNumber evidence="4">3.6.1.22</ecNumber>
    </recommendedName>
</protein>
<evidence type="ECO:0000256" key="6">
    <source>
        <dbReference type="ARBA" id="ARBA00022801"/>
    </source>
</evidence>
<dbReference type="PRINTS" id="PR00502">
    <property type="entry name" value="NUDIXFAMILY"/>
</dbReference>
<dbReference type="Gene3D" id="3.90.79.10">
    <property type="entry name" value="Nucleoside Triphosphate Pyrophosphohydrolase"/>
    <property type="match status" value="1"/>
</dbReference>
<feature type="domain" description="Nudix hydrolase" evidence="11">
    <location>
        <begin position="180"/>
        <end position="306"/>
    </location>
</feature>
<gene>
    <name evidence="12" type="primary">nudC</name>
    <name evidence="12" type="ORF">E2L08_14475</name>
</gene>
<dbReference type="PROSITE" id="PS00893">
    <property type="entry name" value="NUDIX_BOX"/>
    <property type="match status" value="1"/>
</dbReference>
<dbReference type="GO" id="GO:0035529">
    <property type="term" value="F:NADH pyrophosphatase activity"/>
    <property type="evidence" value="ECO:0007669"/>
    <property type="project" value="TreeGrafter"/>
</dbReference>
<dbReference type="InterPro" id="IPR020476">
    <property type="entry name" value="Nudix_hydrolase"/>
</dbReference>
<dbReference type="Gene3D" id="3.90.79.20">
    <property type="match status" value="1"/>
</dbReference>
<keyword evidence="8" id="KW-0520">NAD</keyword>
<dbReference type="CDD" id="cd03429">
    <property type="entry name" value="NUDIX_NADH_pyrophosphatase_Nudt13"/>
    <property type="match status" value="1"/>
</dbReference>